<organism evidence="1 2">
    <name type="scientific">Daucus carota subsp. sativus</name>
    <name type="common">Carrot</name>
    <dbReference type="NCBI Taxonomy" id="79200"/>
    <lineage>
        <taxon>Eukaryota</taxon>
        <taxon>Viridiplantae</taxon>
        <taxon>Streptophyta</taxon>
        <taxon>Embryophyta</taxon>
        <taxon>Tracheophyta</taxon>
        <taxon>Spermatophyta</taxon>
        <taxon>Magnoliopsida</taxon>
        <taxon>eudicotyledons</taxon>
        <taxon>Gunneridae</taxon>
        <taxon>Pentapetalae</taxon>
        <taxon>asterids</taxon>
        <taxon>campanulids</taxon>
        <taxon>Apiales</taxon>
        <taxon>Apiaceae</taxon>
        <taxon>Apioideae</taxon>
        <taxon>Scandiceae</taxon>
        <taxon>Daucinae</taxon>
        <taxon>Daucus</taxon>
        <taxon>Daucus sect. Daucus</taxon>
    </lineage>
</organism>
<evidence type="ECO:0000313" key="1">
    <source>
        <dbReference type="EMBL" id="WOH08181.1"/>
    </source>
</evidence>
<proteinExistence type="predicted"/>
<gene>
    <name evidence="1" type="ORF">DCAR_0727618</name>
</gene>
<dbReference type="AlphaFoldDB" id="A0AAF1B9G3"/>
<protein>
    <submittedName>
        <fullName evidence="1">Uncharacterized protein</fullName>
    </submittedName>
</protein>
<accession>A0AAF1B9G3</accession>
<keyword evidence="2" id="KW-1185">Reference proteome</keyword>
<reference evidence="1" key="2">
    <citation type="submission" date="2022-03" db="EMBL/GenBank/DDBJ databases">
        <title>Draft title - Genomic analysis of global carrot germplasm unveils the trajectory of domestication and the origin of high carotenoid orange carrot.</title>
        <authorList>
            <person name="Iorizzo M."/>
            <person name="Ellison S."/>
            <person name="Senalik D."/>
            <person name="Macko-Podgorni A."/>
            <person name="Grzebelus D."/>
            <person name="Bostan H."/>
            <person name="Rolling W."/>
            <person name="Curaba J."/>
            <person name="Simon P."/>
        </authorList>
    </citation>
    <scope>NUCLEOTIDE SEQUENCE</scope>
    <source>
        <tissue evidence="1">Leaf</tissue>
    </source>
</reference>
<evidence type="ECO:0000313" key="2">
    <source>
        <dbReference type="Proteomes" id="UP000077755"/>
    </source>
</evidence>
<dbReference type="Proteomes" id="UP000077755">
    <property type="component" value="Chromosome 7"/>
</dbReference>
<sequence length="16" mass="1970">MYTSSHFYSFSYLFCS</sequence>
<name>A0AAF1B9G3_DAUCS</name>
<dbReference type="EMBL" id="CP093349">
    <property type="protein sequence ID" value="WOH08181.1"/>
    <property type="molecule type" value="Genomic_DNA"/>
</dbReference>
<reference evidence="1" key="1">
    <citation type="journal article" date="2016" name="Nat. Genet.">
        <title>A high-quality carrot genome assembly provides new insights into carotenoid accumulation and asterid genome evolution.</title>
        <authorList>
            <person name="Iorizzo M."/>
            <person name="Ellison S."/>
            <person name="Senalik D."/>
            <person name="Zeng P."/>
            <person name="Satapoomin P."/>
            <person name="Huang J."/>
            <person name="Bowman M."/>
            <person name="Iovene M."/>
            <person name="Sanseverino W."/>
            <person name="Cavagnaro P."/>
            <person name="Yildiz M."/>
            <person name="Macko-Podgorni A."/>
            <person name="Moranska E."/>
            <person name="Grzebelus E."/>
            <person name="Grzebelus D."/>
            <person name="Ashrafi H."/>
            <person name="Zheng Z."/>
            <person name="Cheng S."/>
            <person name="Spooner D."/>
            <person name="Van Deynze A."/>
            <person name="Simon P."/>
        </authorList>
    </citation>
    <scope>NUCLEOTIDE SEQUENCE</scope>
    <source>
        <tissue evidence="1">Leaf</tissue>
    </source>
</reference>